<dbReference type="AlphaFoldDB" id="A0A1G7F4L2"/>
<dbReference type="RefSeq" id="WP_091226368.1">
    <property type="nucleotide sequence ID" value="NZ_FNBG01000001.1"/>
</dbReference>
<organism evidence="1 2">
    <name type="scientific">Fontibacillus panacisegetis</name>
    <dbReference type="NCBI Taxonomy" id="670482"/>
    <lineage>
        <taxon>Bacteria</taxon>
        <taxon>Bacillati</taxon>
        <taxon>Bacillota</taxon>
        <taxon>Bacilli</taxon>
        <taxon>Bacillales</taxon>
        <taxon>Paenibacillaceae</taxon>
        <taxon>Fontibacillus</taxon>
    </lineage>
</organism>
<gene>
    <name evidence="1" type="ORF">SAMN04488542_101459</name>
</gene>
<protein>
    <submittedName>
        <fullName evidence="1">Uncharacterized protein</fullName>
    </submittedName>
</protein>
<dbReference type="STRING" id="670482.SAMN04488542_101459"/>
<dbReference type="Proteomes" id="UP000198972">
    <property type="component" value="Unassembled WGS sequence"/>
</dbReference>
<dbReference type="OrthoDB" id="2607502at2"/>
<evidence type="ECO:0000313" key="1">
    <source>
        <dbReference type="EMBL" id="SDE70676.1"/>
    </source>
</evidence>
<accession>A0A1G7F4L2</accession>
<dbReference type="EMBL" id="FNBG01000001">
    <property type="protein sequence ID" value="SDE70676.1"/>
    <property type="molecule type" value="Genomic_DNA"/>
</dbReference>
<proteinExistence type="predicted"/>
<evidence type="ECO:0000313" key="2">
    <source>
        <dbReference type="Proteomes" id="UP000198972"/>
    </source>
</evidence>
<keyword evidence="2" id="KW-1185">Reference proteome</keyword>
<reference evidence="1 2" key="1">
    <citation type="submission" date="2016-10" db="EMBL/GenBank/DDBJ databases">
        <authorList>
            <person name="de Groot N.N."/>
        </authorList>
    </citation>
    <scope>NUCLEOTIDE SEQUENCE [LARGE SCALE GENOMIC DNA]</scope>
    <source>
        <strain evidence="1 2">DSM 28129</strain>
    </source>
</reference>
<sequence>MYNLIRDYNNYVQSDLVDEILANKLDPDKDANEIIFAMETIKSDITLLHQKFNGTELSPKEPSQLQKEWREAVREIIMRNNDFVLYKRMMIKYGFDVDAGA</sequence>
<name>A0A1G7F4L2_9BACL</name>